<evidence type="ECO:0000313" key="2">
    <source>
        <dbReference type="Proteomes" id="UP000192356"/>
    </source>
</evidence>
<organism evidence="1 2">
    <name type="scientific">Hepatospora eriocheir</name>
    <dbReference type="NCBI Taxonomy" id="1081669"/>
    <lineage>
        <taxon>Eukaryota</taxon>
        <taxon>Fungi</taxon>
        <taxon>Fungi incertae sedis</taxon>
        <taxon>Microsporidia</taxon>
        <taxon>Hepatosporidae</taxon>
        <taxon>Hepatospora</taxon>
    </lineage>
</organism>
<keyword evidence="2" id="KW-1185">Reference proteome</keyword>
<evidence type="ECO:0000313" key="1">
    <source>
        <dbReference type="EMBL" id="ORD95615.1"/>
    </source>
</evidence>
<proteinExistence type="predicted"/>
<dbReference type="Proteomes" id="UP000192356">
    <property type="component" value="Unassembled WGS sequence"/>
</dbReference>
<name>A0A1X0Q779_9MICR</name>
<dbReference type="AlphaFoldDB" id="A0A1X0Q779"/>
<comment type="caution">
    <text evidence="1">The sequence shown here is derived from an EMBL/GenBank/DDBJ whole genome shotgun (WGS) entry which is preliminary data.</text>
</comment>
<reference evidence="1 2" key="1">
    <citation type="journal article" date="2017" name="Environ. Microbiol.">
        <title>Decay of the glycolytic pathway and adaptation to intranuclear parasitism within Enterocytozoonidae microsporidia.</title>
        <authorList>
            <person name="Wiredu Boakye D."/>
            <person name="Jaroenlak P."/>
            <person name="Prachumwat A."/>
            <person name="Williams T.A."/>
            <person name="Bateman K.S."/>
            <person name="Itsathitphaisarn O."/>
            <person name="Sritunyalucksana K."/>
            <person name="Paszkiewicz K.H."/>
            <person name="Moore K.A."/>
            <person name="Stentiford G.D."/>
            <person name="Williams B.A."/>
        </authorList>
    </citation>
    <scope>NUCLEOTIDE SEQUENCE [LARGE SCALE GENOMIC DNA]</scope>
    <source>
        <strain evidence="1 2">GB1</strain>
    </source>
</reference>
<dbReference type="EMBL" id="LVKB01000240">
    <property type="protein sequence ID" value="ORD95615.1"/>
    <property type="molecule type" value="Genomic_DNA"/>
</dbReference>
<protein>
    <submittedName>
        <fullName evidence="1">Uncharacterized protein</fullName>
    </submittedName>
</protein>
<dbReference type="VEuPathDB" id="MicrosporidiaDB:HERIO_2357"/>
<accession>A0A1X0Q779</accession>
<gene>
    <name evidence="1" type="ORF">HERIO_2357</name>
</gene>
<sequence length="62" mass="7719">MFSYFNLLSFINAKFNMIKYEIYSFRSLFQCFIADKIITFKYFSDFYLTFKSTIFITIFIYY</sequence>